<feature type="region of interest" description="Disordered" evidence="2">
    <location>
        <begin position="269"/>
        <end position="300"/>
    </location>
</feature>
<accession>A0AAW0D676</accession>
<evidence type="ECO:0000313" key="3">
    <source>
        <dbReference type="EMBL" id="KAK7045552.1"/>
    </source>
</evidence>
<feature type="compositionally biased region" description="Basic residues" evidence="2">
    <location>
        <begin position="23"/>
        <end position="32"/>
    </location>
</feature>
<dbReference type="EMBL" id="JAYKXP010000024">
    <property type="protein sequence ID" value="KAK7045552.1"/>
    <property type="molecule type" value="Genomic_DNA"/>
</dbReference>
<feature type="region of interest" description="Disordered" evidence="2">
    <location>
        <begin position="334"/>
        <end position="354"/>
    </location>
</feature>
<dbReference type="AlphaFoldDB" id="A0AAW0D676"/>
<feature type="compositionally biased region" description="Basic and acidic residues" evidence="2">
    <location>
        <begin position="449"/>
        <end position="460"/>
    </location>
</feature>
<dbReference type="Proteomes" id="UP001383192">
    <property type="component" value="Unassembled WGS sequence"/>
</dbReference>
<evidence type="ECO:0000313" key="4">
    <source>
        <dbReference type="Proteomes" id="UP001383192"/>
    </source>
</evidence>
<feature type="compositionally biased region" description="Polar residues" evidence="2">
    <location>
        <begin position="406"/>
        <end position="416"/>
    </location>
</feature>
<feature type="region of interest" description="Disordered" evidence="2">
    <location>
        <begin position="379"/>
        <end position="504"/>
    </location>
</feature>
<feature type="region of interest" description="Disordered" evidence="2">
    <location>
        <begin position="1"/>
        <end position="51"/>
    </location>
</feature>
<keyword evidence="4" id="KW-1185">Reference proteome</keyword>
<evidence type="ECO:0000256" key="2">
    <source>
        <dbReference type="SAM" id="MobiDB-lite"/>
    </source>
</evidence>
<protein>
    <submittedName>
        <fullName evidence="3">Uncharacterized protein</fullName>
    </submittedName>
</protein>
<sequence>MIETPAQRVVPGAPPPAPLSKSQLKKLRKAKAKTGESTQDSPVEIPDATSAALIEKAPEGSEIQSGAVTPALVVQSEAQVSQDENSASKPSAIVELVNKRIKATNKKITRISSYATADPSTLNDDQLRILKTLPTLEAIVKELGEVKKAVESHESEVARELAEQRQETEEAEKQKVKEAVSAAQASTVNSASELLSLVRLRYMFASGERDPSTVGVSQQELEVIHTTGTVLLGEDGDIKQTIITGFLSGSGSFEDVPYERLVNITRQAFDSSQPATPPVAVEQDTTEGSAHPDVSITSGPVPVAKSGSFHFLQESEIVPTSLEQSAEWVEHPTAAEMQQEDAPASGQVNGHGTENVQAGSAMAENIDWAAEGEDELPSIDGLHATFGKSGSATPNTQEQEQETERSQPNGHETQTPAEDDGFTQARGGRGRGRSFRGGERGGFRGGFRGGDRGRGGERGFRGRGGHRGRGDWRGEGGEHRGRGGRGRGRGGDRGGAPHAPGTPA</sequence>
<feature type="compositionally biased region" description="Basic and acidic residues" evidence="2">
    <location>
        <begin position="468"/>
        <end position="481"/>
    </location>
</feature>
<keyword evidence="1" id="KW-0175">Coiled coil</keyword>
<proteinExistence type="predicted"/>
<comment type="caution">
    <text evidence="3">The sequence shown here is derived from an EMBL/GenBank/DDBJ whole genome shotgun (WGS) entry which is preliminary data.</text>
</comment>
<organism evidence="3 4">
    <name type="scientific">Paramarasmius palmivorus</name>
    <dbReference type="NCBI Taxonomy" id="297713"/>
    <lineage>
        <taxon>Eukaryota</taxon>
        <taxon>Fungi</taxon>
        <taxon>Dikarya</taxon>
        <taxon>Basidiomycota</taxon>
        <taxon>Agaricomycotina</taxon>
        <taxon>Agaricomycetes</taxon>
        <taxon>Agaricomycetidae</taxon>
        <taxon>Agaricales</taxon>
        <taxon>Marasmiineae</taxon>
        <taxon>Marasmiaceae</taxon>
        <taxon>Paramarasmius</taxon>
    </lineage>
</organism>
<feature type="coiled-coil region" evidence="1">
    <location>
        <begin position="136"/>
        <end position="179"/>
    </location>
</feature>
<reference evidence="3 4" key="1">
    <citation type="submission" date="2024-01" db="EMBL/GenBank/DDBJ databases">
        <title>A draft genome for a cacao thread blight-causing isolate of Paramarasmius palmivorus.</title>
        <authorList>
            <person name="Baruah I.K."/>
            <person name="Bukari Y."/>
            <person name="Amoako-Attah I."/>
            <person name="Meinhardt L.W."/>
            <person name="Bailey B.A."/>
            <person name="Cohen S.P."/>
        </authorList>
    </citation>
    <scope>NUCLEOTIDE SEQUENCE [LARGE SCALE GENOMIC DNA]</scope>
    <source>
        <strain evidence="3 4">GH-12</strain>
    </source>
</reference>
<gene>
    <name evidence="3" type="ORF">VNI00_007384</name>
</gene>
<evidence type="ECO:0000256" key="1">
    <source>
        <dbReference type="SAM" id="Coils"/>
    </source>
</evidence>
<name>A0AAW0D676_9AGAR</name>